<sequence>MPNPPILFPASFASASAIAFANPDNTSQPVSTDTPLPVTVIGGASGGAGGVGDPADAVATSDTGTFSLIALTKRLLGKLPASLGQKTMAQSLPVVLASDTAALPLSSGAATSANQVAGNTTLGAISAQLPSSLGAKTGAASLSAIPASDLANIEPAGAPITGTAMPAGGTGVTGWLSAIYRACNEGSPVSGSVTSATTVVSASNALYMGGSFHVTSAGTTCTITYEQSNDNVNWVTLPVTSAAAANASPTTTSTAAGIYAFTSSAAFVRARVSTYTSGTVSVVLNQKQQSAPNTGVTLAGGSSAIGSVSVTGSVTVTGTVNTGSGFTDSTTALAASATFTGTGRANSNGQFAYFNVTAFADQAGTLFIDQSLDTGATYQPVATQALAAGSAGTLSVRVTGAVSTATLYRVRYVNGAAAQTTFRISSSYSAS</sequence>
<dbReference type="RefSeq" id="WP_277279539.1">
    <property type="nucleotide sequence ID" value="NZ_JAROCY010000016.1"/>
</dbReference>
<protein>
    <submittedName>
        <fullName evidence="2">Uncharacterized protein</fullName>
    </submittedName>
</protein>
<accession>A0ABT6CLH2</accession>
<keyword evidence="3" id="KW-1185">Reference proteome</keyword>
<dbReference type="Proteomes" id="UP001222770">
    <property type="component" value="Unassembled WGS sequence"/>
</dbReference>
<proteinExistence type="predicted"/>
<keyword evidence="1" id="KW-0732">Signal</keyword>
<organism evidence="2 3">
    <name type="scientific">Novosphingobium cyanobacteriorum</name>
    <dbReference type="NCBI Taxonomy" id="3024215"/>
    <lineage>
        <taxon>Bacteria</taxon>
        <taxon>Pseudomonadati</taxon>
        <taxon>Pseudomonadota</taxon>
        <taxon>Alphaproteobacteria</taxon>
        <taxon>Sphingomonadales</taxon>
        <taxon>Sphingomonadaceae</taxon>
        <taxon>Novosphingobium</taxon>
    </lineage>
</organism>
<feature type="chain" id="PRO_5046508296" evidence="1">
    <location>
        <begin position="22"/>
        <end position="431"/>
    </location>
</feature>
<evidence type="ECO:0000313" key="3">
    <source>
        <dbReference type="Proteomes" id="UP001222770"/>
    </source>
</evidence>
<feature type="signal peptide" evidence="1">
    <location>
        <begin position="1"/>
        <end position="21"/>
    </location>
</feature>
<evidence type="ECO:0000256" key="1">
    <source>
        <dbReference type="SAM" id="SignalP"/>
    </source>
</evidence>
<evidence type="ECO:0000313" key="2">
    <source>
        <dbReference type="EMBL" id="MDF8334765.1"/>
    </source>
</evidence>
<gene>
    <name evidence="2" type="ORF">POM99_16265</name>
</gene>
<dbReference type="EMBL" id="JAROCY010000016">
    <property type="protein sequence ID" value="MDF8334765.1"/>
    <property type="molecule type" value="Genomic_DNA"/>
</dbReference>
<name>A0ABT6CLH2_9SPHN</name>
<comment type="caution">
    <text evidence="2">The sequence shown here is derived from an EMBL/GenBank/DDBJ whole genome shotgun (WGS) entry which is preliminary data.</text>
</comment>
<reference evidence="2 3" key="1">
    <citation type="submission" date="2023-03" db="EMBL/GenBank/DDBJ databases">
        <title>Novosphingobium cyanobacteriorum sp. nov., isolated from a eutrophic reservoir during the Microcystis bloom period.</title>
        <authorList>
            <person name="Kang M."/>
            <person name="Le V."/>
            <person name="Ko S.-R."/>
            <person name="Lee S.-A."/>
            <person name="Ahn C.-Y."/>
        </authorList>
    </citation>
    <scope>NUCLEOTIDE SEQUENCE [LARGE SCALE GENOMIC DNA]</scope>
    <source>
        <strain evidence="2 3">HBC54</strain>
    </source>
</reference>